<dbReference type="Gene3D" id="3.40.120.10">
    <property type="entry name" value="Alpha-D-Glucose-1,6-Bisphosphate, subunit A, domain 3"/>
    <property type="match status" value="1"/>
</dbReference>
<evidence type="ECO:0000313" key="7">
    <source>
        <dbReference type="Proteomes" id="UP001367508"/>
    </source>
</evidence>
<evidence type="ECO:0000256" key="4">
    <source>
        <dbReference type="ARBA" id="ARBA00023235"/>
    </source>
</evidence>
<feature type="domain" description="Alpha-D-phosphohexomutase alpha/beta/alpha" evidence="5">
    <location>
        <begin position="5"/>
        <end position="83"/>
    </location>
</feature>
<keyword evidence="2" id="KW-0479">Metal-binding</keyword>
<comment type="caution">
    <text evidence="6">The sequence shown here is derived from an EMBL/GenBank/DDBJ whole genome shotgun (WGS) entry which is preliminary data.</text>
</comment>
<keyword evidence="3" id="KW-0460">Magnesium</keyword>
<organism evidence="6 7">
    <name type="scientific">Canavalia gladiata</name>
    <name type="common">Sword bean</name>
    <name type="synonym">Dolichos gladiatus</name>
    <dbReference type="NCBI Taxonomy" id="3824"/>
    <lineage>
        <taxon>Eukaryota</taxon>
        <taxon>Viridiplantae</taxon>
        <taxon>Streptophyta</taxon>
        <taxon>Embryophyta</taxon>
        <taxon>Tracheophyta</taxon>
        <taxon>Spermatophyta</taxon>
        <taxon>Magnoliopsida</taxon>
        <taxon>eudicotyledons</taxon>
        <taxon>Gunneridae</taxon>
        <taxon>Pentapetalae</taxon>
        <taxon>rosids</taxon>
        <taxon>fabids</taxon>
        <taxon>Fabales</taxon>
        <taxon>Fabaceae</taxon>
        <taxon>Papilionoideae</taxon>
        <taxon>50 kb inversion clade</taxon>
        <taxon>NPAAA clade</taxon>
        <taxon>indigoferoid/millettioid clade</taxon>
        <taxon>Phaseoleae</taxon>
        <taxon>Canavalia</taxon>
    </lineage>
</organism>
<dbReference type="GO" id="GO:0005829">
    <property type="term" value="C:cytosol"/>
    <property type="evidence" value="ECO:0007669"/>
    <property type="project" value="TreeGrafter"/>
</dbReference>
<evidence type="ECO:0000256" key="3">
    <source>
        <dbReference type="ARBA" id="ARBA00022842"/>
    </source>
</evidence>
<sequence length="140" mass="15442">MVVISSKDAIQIITKMAAGNEVRRIWVGLNGLLSTPAVSDVIRERVGADGAKATGAFILTASYNPGGPHENFGIKYNMENGPEGPFDVELLELMLSVSLWMSLGHKKAYTKGRFWRRTPCNNPMHDDVGPTKKGEKEFHR</sequence>
<proteinExistence type="inferred from homology"/>
<protein>
    <recommendedName>
        <fullName evidence="5">Alpha-D-phosphohexomutase alpha/beta/alpha domain-containing protein</fullName>
    </recommendedName>
</protein>
<dbReference type="AlphaFoldDB" id="A0AAN9KEY4"/>
<dbReference type="GO" id="GO:0004614">
    <property type="term" value="F:phosphoglucomutase activity"/>
    <property type="evidence" value="ECO:0007669"/>
    <property type="project" value="InterPro"/>
</dbReference>
<dbReference type="InterPro" id="IPR005844">
    <property type="entry name" value="A-D-PHexomutase_a/b/a-I"/>
</dbReference>
<reference evidence="6 7" key="1">
    <citation type="submission" date="2024-01" db="EMBL/GenBank/DDBJ databases">
        <title>The genomes of 5 underutilized Papilionoideae crops provide insights into root nodulation and disease resistanc.</title>
        <authorList>
            <person name="Jiang F."/>
        </authorList>
    </citation>
    <scope>NUCLEOTIDE SEQUENCE [LARGE SCALE GENOMIC DNA]</scope>
    <source>
        <strain evidence="6">LVBAO_FW01</strain>
        <tissue evidence="6">Leaves</tissue>
    </source>
</reference>
<keyword evidence="4" id="KW-0413">Isomerase</keyword>
<dbReference type="SUPFAM" id="SSF53738">
    <property type="entry name" value="Phosphoglucomutase, first 3 domains"/>
    <property type="match status" value="1"/>
</dbReference>
<dbReference type="InterPro" id="IPR045244">
    <property type="entry name" value="PGM"/>
</dbReference>
<name>A0AAN9KEY4_CANGL</name>
<gene>
    <name evidence="6" type="ORF">VNO77_34046</name>
</gene>
<evidence type="ECO:0000313" key="6">
    <source>
        <dbReference type="EMBL" id="KAK7315496.1"/>
    </source>
</evidence>
<dbReference type="EMBL" id="JAYMYQ010000008">
    <property type="protein sequence ID" value="KAK7315496.1"/>
    <property type="molecule type" value="Genomic_DNA"/>
</dbReference>
<dbReference type="PANTHER" id="PTHR22573:SF2">
    <property type="entry name" value="PHOSPHOGLUCOMUTASE"/>
    <property type="match status" value="1"/>
</dbReference>
<dbReference type="InterPro" id="IPR016055">
    <property type="entry name" value="A-D-PHexomutase_a/b/a-I/II/III"/>
</dbReference>
<evidence type="ECO:0000256" key="1">
    <source>
        <dbReference type="ARBA" id="ARBA00010231"/>
    </source>
</evidence>
<dbReference type="GO" id="GO:0005975">
    <property type="term" value="P:carbohydrate metabolic process"/>
    <property type="evidence" value="ECO:0007669"/>
    <property type="project" value="InterPro"/>
</dbReference>
<evidence type="ECO:0000259" key="5">
    <source>
        <dbReference type="Pfam" id="PF02878"/>
    </source>
</evidence>
<evidence type="ECO:0000256" key="2">
    <source>
        <dbReference type="ARBA" id="ARBA00022723"/>
    </source>
</evidence>
<accession>A0AAN9KEY4</accession>
<keyword evidence="7" id="KW-1185">Reference proteome</keyword>
<dbReference type="PANTHER" id="PTHR22573">
    <property type="entry name" value="PHOSPHOHEXOMUTASE FAMILY MEMBER"/>
    <property type="match status" value="1"/>
</dbReference>
<dbReference type="GO" id="GO:0046872">
    <property type="term" value="F:metal ion binding"/>
    <property type="evidence" value="ECO:0007669"/>
    <property type="project" value="UniProtKB-KW"/>
</dbReference>
<comment type="similarity">
    <text evidence="1">Belongs to the phosphohexose mutase family.</text>
</comment>
<dbReference type="Pfam" id="PF02878">
    <property type="entry name" value="PGM_PMM_I"/>
    <property type="match status" value="1"/>
</dbReference>
<dbReference type="Proteomes" id="UP001367508">
    <property type="component" value="Unassembled WGS sequence"/>
</dbReference>